<evidence type="ECO:0000256" key="1">
    <source>
        <dbReference type="SAM" id="Phobius"/>
    </source>
</evidence>
<dbReference type="Gene3D" id="3.40.50.1110">
    <property type="entry name" value="SGNH hydrolase"/>
    <property type="match status" value="1"/>
</dbReference>
<accession>A0A4R9JTW6</accession>
<keyword evidence="2" id="KW-0378">Hydrolase</keyword>
<dbReference type="OrthoDB" id="322579at2"/>
<comment type="caution">
    <text evidence="2">The sequence shown here is derived from an EMBL/GenBank/DDBJ whole genome shotgun (WGS) entry which is preliminary data.</text>
</comment>
<protein>
    <submittedName>
        <fullName evidence="2">SGNH/GDSL hydrolase family protein</fullName>
    </submittedName>
</protein>
<name>A0A4R9JTW6_9LEPT</name>
<feature type="transmembrane region" description="Helical" evidence="1">
    <location>
        <begin position="12"/>
        <end position="30"/>
    </location>
</feature>
<keyword evidence="1" id="KW-1133">Transmembrane helix</keyword>
<dbReference type="Proteomes" id="UP000297693">
    <property type="component" value="Unassembled WGS sequence"/>
</dbReference>
<sequence>MKNKIARKITTYLVLSLVYLILTEVILSAFDPEQVFVKSYDDQMLFTMYPNKKGIVISEEYKVSVQTNEFGGRQNLAFENYPILLMGDSFSEGWGVEESETFTSVANKLLSEEMQIRNMGVHGSCPSLMYIHLQKYITLFKPKKVFLQLFDNDLDDIEKFEPFMNLHEGRPSPKKPVFARMAGTYLYNQVKESSIFRLLKRATKFIKGGVEPILYFKEGREPKISQLSHQESLVKYGTLLPLGEEISKKYNGQFEFYLKPSEKQWKTRLEKELHYLNLIYNLLKDQQIELGIIYIPAKEFFAKGGILGLEKNQSIKNLESINPHFQNITKFCDTNKISCLNTTSLLWDKKPEDLYFPYDAHWNRKGHETFGKIFALEIQKSFPLK</sequence>
<dbReference type="EMBL" id="RQGD01000046">
    <property type="protein sequence ID" value="TGL56223.1"/>
    <property type="molecule type" value="Genomic_DNA"/>
</dbReference>
<dbReference type="RefSeq" id="WP_135625003.1">
    <property type="nucleotide sequence ID" value="NZ_RQGD01000046.1"/>
</dbReference>
<evidence type="ECO:0000313" key="3">
    <source>
        <dbReference type="Proteomes" id="UP000297693"/>
    </source>
</evidence>
<keyword evidence="1" id="KW-0812">Transmembrane</keyword>
<keyword evidence="1" id="KW-0472">Membrane</keyword>
<reference evidence="2" key="1">
    <citation type="journal article" date="2019" name="PLoS Negl. Trop. Dis.">
        <title>Revisiting the worldwide diversity of Leptospira species in the environment.</title>
        <authorList>
            <person name="Vincent A.T."/>
            <person name="Schiettekatte O."/>
            <person name="Bourhy P."/>
            <person name="Veyrier F.J."/>
            <person name="Picardeau M."/>
        </authorList>
    </citation>
    <scope>NUCLEOTIDE SEQUENCE [LARGE SCALE GENOMIC DNA]</scope>
    <source>
        <strain evidence="2">201702476</strain>
    </source>
</reference>
<gene>
    <name evidence="2" type="ORF">EHQ58_16425</name>
</gene>
<dbReference type="GO" id="GO:0016788">
    <property type="term" value="F:hydrolase activity, acting on ester bonds"/>
    <property type="evidence" value="ECO:0007669"/>
    <property type="project" value="UniProtKB-ARBA"/>
</dbReference>
<proteinExistence type="predicted"/>
<organism evidence="2 3">
    <name type="scientific">Leptospira ognonensis</name>
    <dbReference type="NCBI Taxonomy" id="2484945"/>
    <lineage>
        <taxon>Bacteria</taxon>
        <taxon>Pseudomonadati</taxon>
        <taxon>Spirochaetota</taxon>
        <taxon>Spirochaetia</taxon>
        <taxon>Leptospirales</taxon>
        <taxon>Leptospiraceae</taxon>
        <taxon>Leptospira</taxon>
    </lineage>
</organism>
<keyword evidence="3" id="KW-1185">Reference proteome</keyword>
<dbReference type="SUPFAM" id="SSF52266">
    <property type="entry name" value="SGNH hydrolase"/>
    <property type="match status" value="1"/>
</dbReference>
<evidence type="ECO:0000313" key="2">
    <source>
        <dbReference type="EMBL" id="TGL56223.1"/>
    </source>
</evidence>
<dbReference type="AlphaFoldDB" id="A0A4R9JTW6"/>
<dbReference type="InterPro" id="IPR036514">
    <property type="entry name" value="SGNH_hydro_sf"/>
</dbReference>